<dbReference type="InterPro" id="IPR013356">
    <property type="entry name" value="T2SS_GspD"/>
</dbReference>
<dbReference type="NCBIfam" id="TIGR02517">
    <property type="entry name" value="type_II_gspD"/>
    <property type="match status" value="1"/>
</dbReference>
<accession>D6Z6F6</accession>
<dbReference type="AlphaFoldDB" id="D6Z6F6"/>
<evidence type="ECO:0000256" key="7">
    <source>
        <dbReference type="ARBA" id="ARBA00022927"/>
    </source>
</evidence>
<evidence type="ECO:0000256" key="11">
    <source>
        <dbReference type="SAM" id="MobiDB-lite"/>
    </source>
</evidence>
<dbReference type="PROSITE" id="PS00875">
    <property type="entry name" value="T2SP_D"/>
    <property type="match status" value="1"/>
</dbReference>
<name>D6Z6F6_DESAT</name>
<keyword evidence="5" id="KW-0812">Transmembrane</keyword>
<dbReference type="STRING" id="589865.DaAHT2_2256"/>
<proteinExistence type="inferred from homology"/>
<comment type="subcellular location">
    <subcellularLocation>
        <location evidence="1 10">Cell outer membrane</location>
    </subcellularLocation>
</comment>
<dbReference type="InterPro" id="IPR004845">
    <property type="entry name" value="T2SS_GspD_CS"/>
</dbReference>
<dbReference type="eggNOG" id="COG1450">
    <property type="taxonomic scope" value="Bacteria"/>
</dbReference>
<dbReference type="InParanoid" id="D6Z6F6"/>
<feature type="domain" description="GspD-like N0" evidence="14">
    <location>
        <begin position="49"/>
        <end position="118"/>
    </location>
</feature>
<keyword evidence="6" id="KW-0732">Signal</keyword>
<feature type="domain" description="Type II/III secretion system secretin-like" evidence="12">
    <location>
        <begin position="447"/>
        <end position="612"/>
    </location>
</feature>
<dbReference type="PRINTS" id="PR00811">
    <property type="entry name" value="BCTERIALGSPD"/>
</dbReference>
<dbReference type="PRINTS" id="PR01032">
    <property type="entry name" value="PHAGEIV"/>
</dbReference>
<dbReference type="Proteomes" id="UP000001508">
    <property type="component" value="Chromosome"/>
</dbReference>
<dbReference type="OrthoDB" id="9775455at2"/>
<dbReference type="EMBL" id="CP001940">
    <property type="protein sequence ID" value="ADH86921.1"/>
    <property type="molecule type" value="Genomic_DNA"/>
</dbReference>
<evidence type="ECO:0000256" key="10">
    <source>
        <dbReference type="RuleBase" id="RU004004"/>
    </source>
</evidence>
<feature type="domain" description="NolW-like" evidence="13">
    <location>
        <begin position="214"/>
        <end position="278"/>
    </location>
</feature>
<comment type="similarity">
    <text evidence="2">Belongs to the bacterial secretin family. GSP D subfamily.</text>
</comment>
<feature type="region of interest" description="Disordered" evidence="11">
    <location>
        <begin position="661"/>
        <end position="690"/>
    </location>
</feature>
<evidence type="ECO:0000256" key="9">
    <source>
        <dbReference type="ARBA" id="ARBA00023237"/>
    </source>
</evidence>
<evidence type="ECO:0000313" key="15">
    <source>
        <dbReference type="EMBL" id="ADH86921.1"/>
    </source>
</evidence>
<feature type="domain" description="NolW-like" evidence="13">
    <location>
        <begin position="285"/>
        <end position="359"/>
    </location>
</feature>
<dbReference type="InterPro" id="IPR001775">
    <property type="entry name" value="GspD/PilQ"/>
</dbReference>
<evidence type="ECO:0000259" key="13">
    <source>
        <dbReference type="Pfam" id="PF03958"/>
    </source>
</evidence>
<dbReference type="Pfam" id="PF21305">
    <property type="entry name" value="type_II_gspD_N0"/>
    <property type="match status" value="1"/>
</dbReference>
<evidence type="ECO:0000259" key="12">
    <source>
        <dbReference type="Pfam" id="PF00263"/>
    </source>
</evidence>
<keyword evidence="7" id="KW-0653">Protein transport</keyword>
<dbReference type="InterPro" id="IPR038591">
    <property type="entry name" value="NolW-like_sf"/>
</dbReference>
<evidence type="ECO:0000256" key="4">
    <source>
        <dbReference type="ARBA" id="ARBA00022452"/>
    </source>
</evidence>
<gene>
    <name evidence="15" type="ordered locus">DaAHT2_2256</name>
</gene>
<dbReference type="InterPro" id="IPR050810">
    <property type="entry name" value="Bact_Secretion_Sys_Channel"/>
</dbReference>
<dbReference type="Pfam" id="PF00263">
    <property type="entry name" value="Secretin"/>
    <property type="match status" value="1"/>
</dbReference>
<evidence type="ECO:0000256" key="2">
    <source>
        <dbReference type="ARBA" id="ARBA00006980"/>
    </source>
</evidence>
<evidence type="ECO:0000256" key="6">
    <source>
        <dbReference type="ARBA" id="ARBA00022729"/>
    </source>
</evidence>
<dbReference type="FunCoup" id="D6Z6F6">
    <property type="interactions" value="82"/>
</dbReference>
<dbReference type="PANTHER" id="PTHR30332:SF24">
    <property type="entry name" value="SECRETIN GSPD-RELATED"/>
    <property type="match status" value="1"/>
</dbReference>
<evidence type="ECO:0000256" key="1">
    <source>
        <dbReference type="ARBA" id="ARBA00004442"/>
    </source>
</evidence>
<evidence type="ECO:0000256" key="8">
    <source>
        <dbReference type="ARBA" id="ARBA00023136"/>
    </source>
</evidence>
<dbReference type="InterPro" id="IPR004846">
    <property type="entry name" value="T2SS/T3SS_dom"/>
</dbReference>
<keyword evidence="16" id="KW-1185">Reference proteome</keyword>
<reference evidence="16" key="1">
    <citation type="submission" date="2010-02" db="EMBL/GenBank/DDBJ databases">
        <title>Complete sequence of Desulfurivibrio alkaliphilus AHT2.</title>
        <authorList>
            <consortium name="US DOE Joint Genome Institute"/>
            <person name="Pitluck S."/>
            <person name="Chertkov O."/>
            <person name="Detter J.C."/>
            <person name="Han C."/>
            <person name="Tapia R."/>
            <person name="Larimer F."/>
            <person name="Land M."/>
            <person name="Hauser L."/>
            <person name="Kyrpides N."/>
            <person name="Mikhailova N."/>
            <person name="Sorokin D.Y."/>
            <person name="Muyzer G."/>
            <person name="Woyke T."/>
        </authorList>
    </citation>
    <scope>NUCLEOTIDE SEQUENCE [LARGE SCALE GENOMIC DNA]</scope>
    <source>
        <strain evidence="16">DSM 19089 / UNIQEM U267 / AHT2</strain>
    </source>
</reference>
<evidence type="ECO:0000259" key="14">
    <source>
        <dbReference type="Pfam" id="PF21305"/>
    </source>
</evidence>
<dbReference type="GO" id="GO:0015628">
    <property type="term" value="P:protein secretion by the type II secretion system"/>
    <property type="evidence" value="ECO:0007669"/>
    <property type="project" value="InterPro"/>
</dbReference>
<keyword evidence="9" id="KW-0998">Cell outer membrane</keyword>
<evidence type="ECO:0000313" key="16">
    <source>
        <dbReference type="Proteomes" id="UP000001508"/>
    </source>
</evidence>
<dbReference type="Gene3D" id="3.30.1370.120">
    <property type="match status" value="3"/>
</dbReference>
<dbReference type="GO" id="GO:0009279">
    <property type="term" value="C:cell outer membrane"/>
    <property type="evidence" value="ECO:0007669"/>
    <property type="project" value="UniProtKB-SubCell"/>
</dbReference>
<dbReference type="KEGG" id="dak:DaAHT2_2256"/>
<keyword evidence="8" id="KW-0472">Membrane</keyword>
<dbReference type="InterPro" id="IPR005644">
    <property type="entry name" value="NolW-like"/>
</dbReference>
<dbReference type="RefSeq" id="WP_013164435.1">
    <property type="nucleotide sequence ID" value="NC_014216.1"/>
</dbReference>
<keyword evidence="4" id="KW-1134">Transmembrane beta strand</keyword>
<keyword evidence="3 10" id="KW-0813">Transport</keyword>
<evidence type="ECO:0000256" key="3">
    <source>
        <dbReference type="ARBA" id="ARBA00022448"/>
    </source>
</evidence>
<dbReference type="InterPro" id="IPR049371">
    <property type="entry name" value="GspD-like_N0"/>
</dbReference>
<dbReference type="Pfam" id="PF03958">
    <property type="entry name" value="Secretin_N"/>
    <property type="match status" value="3"/>
</dbReference>
<dbReference type="GO" id="GO:0015627">
    <property type="term" value="C:type II protein secretion system complex"/>
    <property type="evidence" value="ECO:0007669"/>
    <property type="project" value="InterPro"/>
</dbReference>
<sequence>MVLSGVLSPIPGRGRYRLRSPGVWLLLAAVLLGGLLLAPRPGQAETITLNFKEADIESVINSVARITGKTFIVDPAVRGNITIVSSQPMRADEVYGVFLSILQVHDYAAVEAGNVVKIIPAAKAGQDLVITADAEHPLELEEDRIVTRIYRLQYLQADRLVPILRPMLGTRTGQMSALAVKEGNALIFTERAGTVERLLRIVRRLDQSSGGEMEIVTLEHADARDVVSVIREMELGTGRLSAEQLRLVADSRTNSVLLQGDPYHLLRVKATILHLDTPLAKGGDTQVVFLRHAKAEDLVPILTGMGKYDGSREERRGQQRQDVDIQADANTNALIMTGPPAVLQNLQTVIRQLDIRRAQLMIEAVIAEISTARAVDLGIQWFSADADKVIGGTNFPGSGASMSGIAAGDEGSIAALAGLGGFNMGVFSGSTEILGREFFSFGALVNALARDGDTNILSTPSLVTMDNQEAEIIVGQNVPFLTGSFTEGATGVGGSPFQTVERRDVGIKLRVKPQVTEGDVIRLQIEQEVSSVERDDLAAGLVTNTRNINTSVLVEDGKVLVLGGLISDDVQETVSKVPLLGDIPLFGALFRHTRSERSKRNLMVFLRPVILRDQEMSSRISQGQYDMLRQQQLERDSKGVKLMPGQNQPVLLEFEAFEDQHFHPLPPQSPASEEDERVAPVPLESLEPAE</sequence>
<evidence type="ECO:0000256" key="5">
    <source>
        <dbReference type="ARBA" id="ARBA00022692"/>
    </source>
</evidence>
<dbReference type="HOGENOM" id="CLU_006756_1_1_7"/>
<dbReference type="PANTHER" id="PTHR30332">
    <property type="entry name" value="PROBABLE GENERAL SECRETION PATHWAY PROTEIN D"/>
    <property type="match status" value="1"/>
</dbReference>
<feature type="domain" description="NolW-like" evidence="13">
    <location>
        <begin position="147"/>
        <end position="208"/>
    </location>
</feature>
<protein>
    <submittedName>
        <fullName evidence="15">General secretion pathway protein D</fullName>
    </submittedName>
</protein>
<organism evidence="15 16">
    <name type="scientific">Desulfurivibrio alkaliphilus (strain DSM 19089 / UNIQEM U267 / AHT2)</name>
    <dbReference type="NCBI Taxonomy" id="589865"/>
    <lineage>
        <taxon>Bacteria</taxon>
        <taxon>Pseudomonadati</taxon>
        <taxon>Thermodesulfobacteriota</taxon>
        <taxon>Desulfobulbia</taxon>
        <taxon>Desulfobulbales</taxon>
        <taxon>Desulfobulbaceae</taxon>
        <taxon>Desulfurivibrio</taxon>
    </lineage>
</organism>